<dbReference type="InterPro" id="IPR036663">
    <property type="entry name" value="Fumarylacetoacetase_C_sf"/>
</dbReference>
<evidence type="ECO:0000256" key="2">
    <source>
        <dbReference type="ARBA" id="ARBA00022723"/>
    </source>
</evidence>
<dbReference type="InterPro" id="IPR011234">
    <property type="entry name" value="Fumarylacetoacetase-like_C"/>
</dbReference>
<dbReference type="Gene3D" id="3.90.850.10">
    <property type="entry name" value="Fumarylacetoacetase-like, C-terminal domain"/>
    <property type="match status" value="1"/>
</dbReference>
<comment type="similarity">
    <text evidence="1">Belongs to the FAH family.</text>
</comment>
<dbReference type="PANTHER" id="PTHR42796:SF4">
    <property type="entry name" value="FUMARYLACETOACETATE HYDROLASE DOMAIN-CONTAINING PROTEIN 2A"/>
    <property type="match status" value="1"/>
</dbReference>
<feature type="domain" description="Fumarylacetoacetase-like C-terminal" evidence="3">
    <location>
        <begin position="97"/>
        <end position="327"/>
    </location>
</feature>
<accession>A0A838L8F4</accession>
<keyword evidence="2" id="KW-0479">Metal-binding</keyword>
<evidence type="ECO:0000313" key="5">
    <source>
        <dbReference type="Proteomes" id="UP000570166"/>
    </source>
</evidence>
<proteinExistence type="inferred from homology"/>
<organism evidence="4 5">
    <name type="scientific">Sphingomonas chungangi</name>
    <dbReference type="NCBI Taxonomy" id="2683589"/>
    <lineage>
        <taxon>Bacteria</taxon>
        <taxon>Pseudomonadati</taxon>
        <taxon>Pseudomonadota</taxon>
        <taxon>Alphaproteobacteria</taxon>
        <taxon>Sphingomonadales</taxon>
        <taxon>Sphingomonadaceae</taxon>
        <taxon>Sphingomonas</taxon>
    </lineage>
</organism>
<dbReference type="InterPro" id="IPR051121">
    <property type="entry name" value="FAH"/>
</dbReference>
<keyword evidence="5" id="KW-1185">Reference proteome</keyword>
<evidence type="ECO:0000313" key="4">
    <source>
        <dbReference type="EMBL" id="MBA2935743.1"/>
    </source>
</evidence>
<dbReference type="GO" id="GO:0044281">
    <property type="term" value="P:small molecule metabolic process"/>
    <property type="evidence" value="ECO:0007669"/>
    <property type="project" value="UniProtKB-ARBA"/>
</dbReference>
<dbReference type="GO" id="GO:0046872">
    <property type="term" value="F:metal ion binding"/>
    <property type="evidence" value="ECO:0007669"/>
    <property type="project" value="UniProtKB-KW"/>
</dbReference>
<dbReference type="AlphaFoldDB" id="A0A838L8F4"/>
<dbReference type="GO" id="GO:0016787">
    <property type="term" value="F:hydrolase activity"/>
    <property type="evidence" value="ECO:0007669"/>
    <property type="project" value="UniProtKB-KW"/>
</dbReference>
<comment type="caution">
    <text evidence="4">The sequence shown here is derived from an EMBL/GenBank/DDBJ whole genome shotgun (WGS) entry which is preliminary data.</text>
</comment>
<keyword evidence="4" id="KW-0378">Hydrolase</keyword>
<gene>
    <name evidence="4" type="ORF">HZF05_16805</name>
</gene>
<reference evidence="4 5" key="1">
    <citation type="submission" date="2020-07" db="EMBL/GenBank/DDBJ databases">
        <authorList>
            <person name="Sun Q."/>
        </authorList>
    </citation>
    <scope>NUCLEOTIDE SEQUENCE [LARGE SCALE GENOMIC DNA]</scope>
    <source>
        <strain evidence="4 5">CGMCC 1.13654</strain>
    </source>
</reference>
<dbReference type="Proteomes" id="UP000570166">
    <property type="component" value="Unassembled WGS sequence"/>
</dbReference>
<dbReference type="Pfam" id="PF01557">
    <property type="entry name" value="FAA_hydrolase"/>
    <property type="match status" value="1"/>
</dbReference>
<dbReference type="SUPFAM" id="SSF56529">
    <property type="entry name" value="FAH"/>
    <property type="match status" value="1"/>
</dbReference>
<sequence length="331" mass="35098">MASVSRRSPPQRRIDVRLASFATGSRATYGVGVEDGIIDVAALARSAGRSFPLTLQALVEKGAEELTALARALENFQGETIPLDQATFLPPIARPGKIVCLALNNSANASRILSGPSTPAFFSKPASALIGHGAAIPLRQIYGRVHPEPELAAVIGLGGKDIAQEDAYAHVFGYTVHNDITSPTMRTEDTYHYRAIYPDDGEGGVRYVDTHVSYPGRYKGADGFAPMGPWIATRDAVPDPHALAISCWHDATLITSDNTANLTHHLPDVIAWVSSFMTLEAGDVISLGTALSAAQKTGMAIQNVDLNRLGGTVTVEIEMIGRLTNSVSGLA</sequence>
<protein>
    <submittedName>
        <fullName evidence="4">Fumarylacetoacetate hydrolase family protein</fullName>
    </submittedName>
</protein>
<name>A0A838L8F4_9SPHN</name>
<dbReference type="EMBL" id="JACEIB010000026">
    <property type="protein sequence ID" value="MBA2935743.1"/>
    <property type="molecule type" value="Genomic_DNA"/>
</dbReference>
<evidence type="ECO:0000256" key="1">
    <source>
        <dbReference type="ARBA" id="ARBA00010211"/>
    </source>
</evidence>
<dbReference type="PANTHER" id="PTHR42796">
    <property type="entry name" value="FUMARYLACETOACETATE HYDROLASE DOMAIN-CONTAINING PROTEIN 2A-RELATED"/>
    <property type="match status" value="1"/>
</dbReference>
<evidence type="ECO:0000259" key="3">
    <source>
        <dbReference type="Pfam" id="PF01557"/>
    </source>
</evidence>